<gene>
    <name evidence="3" type="ORF">LCGC14_2983150</name>
</gene>
<comment type="caution">
    <text evidence="3">The sequence shown here is derived from an EMBL/GenBank/DDBJ whole genome shotgun (WGS) entry which is preliminary data.</text>
</comment>
<dbReference type="AlphaFoldDB" id="A0A0F8X602"/>
<protein>
    <submittedName>
        <fullName evidence="3">Uncharacterized protein</fullName>
    </submittedName>
</protein>
<evidence type="ECO:0000256" key="1">
    <source>
        <dbReference type="SAM" id="MobiDB-lite"/>
    </source>
</evidence>
<reference evidence="3" key="1">
    <citation type="journal article" date="2015" name="Nature">
        <title>Complex archaea that bridge the gap between prokaryotes and eukaryotes.</title>
        <authorList>
            <person name="Spang A."/>
            <person name="Saw J.H."/>
            <person name="Jorgensen S.L."/>
            <person name="Zaremba-Niedzwiedzka K."/>
            <person name="Martijn J."/>
            <person name="Lind A.E."/>
            <person name="van Eijk R."/>
            <person name="Schleper C."/>
            <person name="Guy L."/>
            <person name="Ettema T.J."/>
        </authorList>
    </citation>
    <scope>NUCLEOTIDE SEQUENCE</scope>
</reference>
<sequence length="218" mass="22905">MKNIALSFLVWGAIFLLNQIPPLSEDVDLAVIGTAIGIGLAAASIGGSVASGLLAKAGAGKQARAAERATELGVGEQRRQFDITQRNMAPWLGAGTAAVRRLQFLLGLSGQPTGQPAGTPSAGYYRGYDDPSLRDGGPYGGQSRYQRLSEFGDDFDPTRFRGAGAPGGVPGEDDPEFGSLMREFGLEDFETEPGYEFRLAEGAKALERSAAARGQSFS</sequence>
<dbReference type="EMBL" id="LAZR01060979">
    <property type="protein sequence ID" value="KKK64542.1"/>
    <property type="molecule type" value="Genomic_DNA"/>
</dbReference>
<keyword evidence="2" id="KW-0812">Transmembrane</keyword>
<feature type="region of interest" description="Disordered" evidence="1">
    <location>
        <begin position="152"/>
        <end position="178"/>
    </location>
</feature>
<accession>A0A0F8X602</accession>
<organism evidence="3">
    <name type="scientific">marine sediment metagenome</name>
    <dbReference type="NCBI Taxonomy" id="412755"/>
    <lineage>
        <taxon>unclassified sequences</taxon>
        <taxon>metagenomes</taxon>
        <taxon>ecological metagenomes</taxon>
    </lineage>
</organism>
<feature type="transmembrane region" description="Helical" evidence="2">
    <location>
        <begin position="29"/>
        <end position="55"/>
    </location>
</feature>
<feature type="non-terminal residue" evidence="3">
    <location>
        <position position="218"/>
    </location>
</feature>
<keyword evidence="2" id="KW-0472">Membrane</keyword>
<name>A0A0F8X602_9ZZZZ</name>
<proteinExistence type="predicted"/>
<evidence type="ECO:0000313" key="3">
    <source>
        <dbReference type="EMBL" id="KKK64542.1"/>
    </source>
</evidence>
<evidence type="ECO:0000256" key="2">
    <source>
        <dbReference type="SAM" id="Phobius"/>
    </source>
</evidence>
<keyword evidence="2" id="KW-1133">Transmembrane helix</keyword>